<dbReference type="Pfam" id="PF12796">
    <property type="entry name" value="Ank_2"/>
    <property type="match status" value="1"/>
</dbReference>
<feature type="region of interest" description="Disordered" evidence="1">
    <location>
        <begin position="111"/>
        <end position="131"/>
    </location>
</feature>
<feature type="compositionally biased region" description="Polar residues" evidence="1">
    <location>
        <begin position="861"/>
        <end position="871"/>
    </location>
</feature>
<feature type="region of interest" description="Disordered" evidence="1">
    <location>
        <begin position="205"/>
        <end position="236"/>
    </location>
</feature>
<feature type="compositionally biased region" description="Polar residues" evidence="1">
    <location>
        <begin position="801"/>
        <end position="832"/>
    </location>
</feature>
<dbReference type="InterPro" id="IPR053080">
    <property type="entry name" value="PP1_regulatory_subunit_27"/>
</dbReference>
<feature type="region of interest" description="Disordered" evidence="1">
    <location>
        <begin position="1238"/>
        <end position="1317"/>
    </location>
</feature>
<feature type="compositionally biased region" description="Low complexity" evidence="1">
    <location>
        <begin position="115"/>
        <end position="125"/>
    </location>
</feature>
<dbReference type="InterPro" id="IPR002110">
    <property type="entry name" value="Ankyrin_rpt"/>
</dbReference>
<dbReference type="InterPro" id="IPR036770">
    <property type="entry name" value="Ankyrin_rpt-contain_sf"/>
</dbReference>
<feature type="compositionally biased region" description="Basic and acidic residues" evidence="1">
    <location>
        <begin position="1244"/>
        <end position="1265"/>
    </location>
</feature>
<reference evidence="2" key="1">
    <citation type="submission" date="2020-04" db="EMBL/GenBank/DDBJ databases">
        <authorList>
            <person name="Alioto T."/>
            <person name="Alioto T."/>
            <person name="Gomez Garrido J."/>
        </authorList>
    </citation>
    <scope>NUCLEOTIDE SEQUENCE</scope>
    <source>
        <strain evidence="2">A484AB</strain>
    </source>
</reference>
<feature type="region of interest" description="Disordered" evidence="1">
    <location>
        <begin position="801"/>
        <end position="834"/>
    </location>
</feature>
<feature type="region of interest" description="Disordered" evidence="1">
    <location>
        <begin position="32"/>
        <end position="53"/>
    </location>
</feature>
<dbReference type="Proteomes" id="UP001152795">
    <property type="component" value="Unassembled WGS sequence"/>
</dbReference>
<dbReference type="OrthoDB" id="46529at2759"/>
<feature type="compositionally biased region" description="Polar residues" evidence="1">
    <location>
        <begin position="160"/>
        <end position="176"/>
    </location>
</feature>
<feature type="region of interest" description="Disordered" evidence="1">
    <location>
        <begin position="1032"/>
        <end position="1057"/>
    </location>
</feature>
<keyword evidence="3" id="KW-1185">Reference proteome</keyword>
<proteinExistence type="predicted"/>
<dbReference type="PROSITE" id="PS50088">
    <property type="entry name" value="ANK_REPEAT"/>
    <property type="match status" value="1"/>
</dbReference>
<comment type="caution">
    <text evidence="2">The sequence shown here is derived from an EMBL/GenBank/DDBJ whole genome shotgun (WGS) entry which is preliminary data.</text>
</comment>
<dbReference type="PANTHER" id="PTHR46899">
    <property type="entry name" value="PROTEIN PHOSPHATASE 1 REGULATORY SUBUNIT 27"/>
    <property type="match status" value="1"/>
</dbReference>
<gene>
    <name evidence="2" type="ORF">PACLA_8A083202</name>
</gene>
<evidence type="ECO:0000313" key="3">
    <source>
        <dbReference type="Proteomes" id="UP001152795"/>
    </source>
</evidence>
<feature type="compositionally biased region" description="Basic and acidic residues" evidence="1">
    <location>
        <begin position="477"/>
        <end position="490"/>
    </location>
</feature>
<accession>A0A6S7IHY6</accession>
<protein>
    <submittedName>
        <fullName evidence="2">Ankyrin repeat domain-containing 49</fullName>
    </submittedName>
</protein>
<feature type="compositionally biased region" description="Basic and acidic residues" evidence="1">
    <location>
        <begin position="602"/>
        <end position="626"/>
    </location>
</feature>
<sequence length="1534" mass="173854">MAATKRKQQTVQFLFEASPENNITRCVISKTSNTFGNNEEGDSDDDRSAQITSDKVIDRKESRLNTYRNNELTSFMTGRRALNVDKESDGDYMKIDEQTHQSHTDKGILQEHLGSKSTRSSSNSSDGNNTMINTITVSEHISHGTTEASKFKILNDSNQKEQNACNPGELYNTNQSHKQEIRSTKTTLSARPDYENHNNFHNTIQQSRLSNPKDNDPKEQFPVKSGPKHLEARHESTKLSLNVGGKDKDLECEIINHFNAEFYDENESKYLHVIDYDMQEPVSVIRSFDYSQNTHQSAKGIGDKRSDGLSESYNGFNTTIQETVPNFLQDDNPDRQLPDLGNPRRLQGKQTKLYANIPSNDNAVDTGIENITFEGDLYYRKQPGNKVKNLVHDYELQVQENSSHHKLEEKHEDQLHLNKNAVQSPYTERHNTGTNKSLTNHVSPLNLEEPSLIESSPLHKRELGSEKIIYVSTTKASNERSTRHIPDSNSEKPPVIPSTKDLQSLEETVSESEHLKSIIATKVNNTGDIYSITREDNTSFVPDSNTSKQSPNATNTNDFKSKVGKDHSSRSDNRELRSDYEFQAGGSQVTRAHWYDIHSPLHESSQDVQRAPKEENTFTPPSREENTFTSPPSSVMYNTARGESVNEMRSKRWKSLGELDYFDQVEEYKLPEKLNKTTAYPIREQAMTDRNNNVDTMYFSTIPRNHEFNSLPRNYGIQNAQRLDLGYDGNSTETLSFNAKTVHRMPFLNNHVPNMNNDNNSEKVVSSFESNSVQAHKPLYGTRAKQAPSLTGKKYVPNMYNTSNAPMNSSSFDINSTTTLSPDGNTENQSPSIRKYIPTMQNTNSTEKVRAGFEKNGDKTLFQTSNHSPSLNKKRGKLTNYPDSSSRVSKDNLSSSPTALETLDQFPMKRSPLPTRKNEKLSRYIQKVDNSDSLLFHQISQDQANKLKDYNNNLSSSLTALETLDQSPMKRSQKIKNLVNIEYYDINSDDELNSKIKRRPRTKSLNEDDKTTEDVALKREFKSSGDLRSVGLSHDEINAGRKARERGSGVESSFVSSTRTHGKYTKLYMDSIAYGRHPQGKMPSNDSTETDRSSSHKPNPSIKVSSHDRNLDLAYKGSHVRSDNAANLTTVSKQNEGRMKRLPSLLHDTPKIDNTMKHHRGYIEGITLKSTVKSIPSPLKKFSSFATKMDNSTKQHANDIRDTTPKPIVYPIEDLKASEGKYNIAKAEEEWKKRYGRLPYNSKDPLHKSSDKEFGRLFQHSERKTTTQSSSKETGLTMNSSALQGEMDTSSSSLFSPNRTENEDEKRKNSQSKEFSTTLNQLSSYVLSGYKVDQPQTSLPNNQENTRPGITVKHKRYYSDDEGDLSHILDDPNESRKLSMLVHAIIRLREVYNIQPYTKPQTPEHPINLGNPQLRDAIENKPMSVVKDLILANKRVDINIRSQSGNSALHRAAMEGDIDAVRILINHGANVNTRDRNGFQPVHNALRCHHYKAAMFLMDCGMDLVSYTSMRIREFVNVKAIAKQYLRQTLKTPL</sequence>
<dbReference type="SMART" id="SM00248">
    <property type="entry name" value="ANK"/>
    <property type="match status" value="3"/>
</dbReference>
<evidence type="ECO:0000313" key="2">
    <source>
        <dbReference type="EMBL" id="CAB4018594.1"/>
    </source>
</evidence>
<dbReference type="SUPFAM" id="SSF48403">
    <property type="entry name" value="Ankyrin repeat"/>
    <property type="match status" value="1"/>
</dbReference>
<feature type="compositionally biased region" description="Basic and acidic residues" evidence="1">
    <location>
        <begin position="559"/>
        <end position="577"/>
    </location>
</feature>
<feature type="region of interest" description="Disordered" evidence="1">
    <location>
        <begin position="1075"/>
        <end position="1108"/>
    </location>
</feature>
<feature type="compositionally biased region" description="Polar residues" evidence="1">
    <location>
        <begin position="881"/>
        <end position="899"/>
    </location>
</feature>
<feature type="region of interest" description="Disordered" evidence="1">
    <location>
        <begin position="856"/>
        <end position="900"/>
    </location>
</feature>
<feature type="compositionally biased region" description="Polar residues" evidence="1">
    <location>
        <begin position="538"/>
        <end position="558"/>
    </location>
</feature>
<dbReference type="EMBL" id="CACRXK020010075">
    <property type="protein sequence ID" value="CAB4018594.1"/>
    <property type="molecule type" value="Genomic_DNA"/>
</dbReference>
<dbReference type="Gene3D" id="1.25.40.20">
    <property type="entry name" value="Ankyrin repeat-containing domain"/>
    <property type="match status" value="1"/>
</dbReference>
<feature type="region of interest" description="Disordered" evidence="1">
    <location>
        <begin position="602"/>
        <end position="638"/>
    </location>
</feature>
<evidence type="ECO:0000256" key="1">
    <source>
        <dbReference type="SAM" id="MobiDB-lite"/>
    </source>
</evidence>
<dbReference type="PROSITE" id="PS50297">
    <property type="entry name" value="ANK_REP_REGION"/>
    <property type="match status" value="1"/>
</dbReference>
<feature type="compositionally biased region" description="Basic and acidic residues" evidence="1">
    <location>
        <begin position="211"/>
        <end position="221"/>
    </location>
</feature>
<feature type="region of interest" description="Disordered" evidence="1">
    <location>
        <begin position="160"/>
        <end position="185"/>
    </location>
</feature>
<dbReference type="PANTHER" id="PTHR46899:SF3">
    <property type="entry name" value="PROTEIN PHOSPHATASE 1 REGULATORY SUBUNIT 27"/>
    <property type="match status" value="1"/>
</dbReference>
<name>A0A6S7IHY6_PARCT</name>
<organism evidence="2 3">
    <name type="scientific">Paramuricea clavata</name>
    <name type="common">Red gorgonian</name>
    <name type="synonym">Violescent sea-whip</name>
    <dbReference type="NCBI Taxonomy" id="317549"/>
    <lineage>
        <taxon>Eukaryota</taxon>
        <taxon>Metazoa</taxon>
        <taxon>Cnidaria</taxon>
        <taxon>Anthozoa</taxon>
        <taxon>Octocorallia</taxon>
        <taxon>Malacalcyonacea</taxon>
        <taxon>Plexauridae</taxon>
        <taxon>Paramuricea</taxon>
    </lineage>
</organism>
<feature type="compositionally biased region" description="Polar residues" evidence="1">
    <location>
        <begin position="1266"/>
        <end position="1299"/>
    </location>
</feature>
<feature type="compositionally biased region" description="Polar residues" evidence="1">
    <location>
        <begin position="627"/>
        <end position="637"/>
    </location>
</feature>
<feature type="region of interest" description="Disordered" evidence="1">
    <location>
        <begin position="537"/>
        <end position="577"/>
    </location>
</feature>
<feature type="region of interest" description="Disordered" evidence="1">
    <location>
        <begin position="474"/>
        <end position="501"/>
    </location>
</feature>